<accession>A0A132ED44</accession>
<dbReference type="Proteomes" id="UP000062912">
    <property type="component" value="Unassembled WGS sequence"/>
</dbReference>
<gene>
    <name evidence="7" type="ORF">WT56_22925</name>
</gene>
<sequence length="219" mass="24451">MAGSTISTNRPLTPRRTRGRPAGSGNVGFDSLLRCARQMFAKQGYEATSVRETARLAGVDPALLAHHFGSKEGLWIAVVEQLSAQLAPLIETTKQLRNSRMSPFERIKQALILLIDCIFESPDIGMFFSTATTEQGNRLDVLVERMTRPYRDAFIPLLIDAIEAGKIKPHDPELMLMMVMNAVCYTVSYDHVLAKFSDLPEHPEKFRQGVFDIAVGMLR</sequence>
<evidence type="ECO:0000256" key="5">
    <source>
        <dbReference type="SAM" id="MobiDB-lite"/>
    </source>
</evidence>
<dbReference type="RefSeq" id="WP_060244705.1">
    <property type="nucleotide sequence ID" value="NZ_LPJR01000057.1"/>
</dbReference>
<dbReference type="InterPro" id="IPR009057">
    <property type="entry name" value="Homeodomain-like_sf"/>
</dbReference>
<protein>
    <submittedName>
        <fullName evidence="7">TetR family transcriptional regulator</fullName>
    </submittedName>
</protein>
<keyword evidence="2 4" id="KW-0238">DNA-binding</keyword>
<dbReference type="GO" id="GO:0003700">
    <property type="term" value="F:DNA-binding transcription factor activity"/>
    <property type="evidence" value="ECO:0007669"/>
    <property type="project" value="TreeGrafter"/>
</dbReference>
<dbReference type="OrthoDB" id="9151800at2"/>
<dbReference type="PANTHER" id="PTHR30055:SF234">
    <property type="entry name" value="HTH-TYPE TRANSCRIPTIONAL REGULATOR BETI"/>
    <property type="match status" value="1"/>
</dbReference>
<dbReference type="InterPro" id="IPR001647">
    <property type="entry name" value="HTH_TetR"/>
</dbReference>
<evidence type="ECO:0000256" key="1">
    <source>
        <dbReference type="ARBA" id="ARBA00023015"/>
    </source>
</evidence>
<dbReference type="InterPro" id="IPR050109">
    <property type="entry name" value="HTH-type_TetR-like_transc_reg"/>
</dbReference>
<dbReference type="Pfam" id="PF00440">
    <property type="entry name" value="TetR_N"/>
    <property type="match status" value="1"/>
</dbReference>
<dbReference type="PROSITE" id="PS50977">
    <property type="entry name" value="HTH_TETR_2"/>
    <property type="match status" value="1"/>
</dbReference>
<evidence type="ECO:0000256" key="4">
    <source>
        <dbReference type="PROSITE-ProRule" id="PRU00335"/>
    </source>
</evidence>
<dbReference type="GO" id="GO:0000976">
    <property type="term" value="F:transcription cis-regulatory region binding"/>
    <property type="evidence" value="ECO:0007669"/>
    <property type="project" value="TreeGrafter"/>
</dbReference>
<keyword evidence="3" id="KW-0804">Transcription</keyword>
<keyword evidence="1" id="KW-0805">Transcription regulation</keyword>
<dbReference type="AlphaFoldDB" id="A0A132ED44"/>
<evidence type="ECO:0000256" key="3">
    <source>
        <dbReference type="ARBA" id="ARBA00023163"/>
    </source>
</evidence>
<dbReference type="EMBL" id="LPJR01000057">
    <property type="protein sequence ID" value="KWF24733.1"/>
    <property type="molecule type" value="Genomic_DNA"/>
</dbReference>
<feature type="DNA-binding region" description="H-T-H motif" evidence="4">
    <location>
        <begin position="49"/>
        <end position="68"/>
    </location>
</feature>
<evidence type="ECO:0000259" key="6">
    <source>
        <dbReference type="PROSITE" id="PS50977"/>
    </source>
</evidence>
<reference evidence="7 8" key="1">
    <citation type="submission" date="2015-11" db="EMBL/GenBank/DDBJ databases">
        <title>Expanding the genomic diversity of Burkholderia species for the development of highly accurate diagnostics.</title>
        <authorList>
            <person name="Sahl J."/>
            <person name="Keim P."/>
            <person name="Wagner D."/>
        </authorList>
    </citation>
    <scope>NUCLEOTIDE SEQUENCE [LARGE SCALE GENOMIC DNA]</scope>
    <source>
        <strain evidence="7 8">MSMB368WGS</strain>
    </source>
</reference>
<dbReference type="Gene3D" id="1.10.357.10">
    <property type="entry name" value="Tetracycline Repressor, domain 2"/>
    <property type="match status" value="1"/>
</dbReference>
<dbReference type="PANTHER" id="PTHR30055">
    <property type="entry name" value="HTH-TYPE TRANSCRIPTIONAL REGULATOR RUTR"/>
    <property type="match status" value="1"/>
</dbReference>
<evidence type="ECO:0000313" key="7">
    <source>
        <dbReference type="EMBL" id="KWF24733.1"/>
    </source>
</evidence>
<dbReference type="InterPro" id="IPR036271">
    <property type="entry name" value="Tet_transcr_reg_TetR-rel_C_sf"/>
</dbReference>
<dbReference type="PRINTS" id="PR00455">
    <property type="entry name" value="HTHTETR"/>
</dbReference>
<comment type="caution">
    <text evidence="7">The sequence shown here is derived from an EMBL/GenBank/DDBJ whole genome shotgun (WGS) entry which is preliminary data.</text>
</comment>
<organism evidence="7 8">
    <name type="scientific">Burkholderia pseudomultivorans</name>
    <dbReference type="NCBI Taxonomy" id="1207504"/>
    <lineage>
        <taxon>Bacteria</taxon>
        <taxon>Pseudomonadati</taxon>
        <taxon>Pseudomonadota</taxon>
        <taxon>Betaproteobacteria</taxon>
        <taxon>Burkholderiales</taxon>
        <taxon>Burkholderiaceae</taxon>
        <taxon>Burkholderia</taxon>
        <taxon>Burkholderia cepacia complex</taxon>
    </lineage>
</organism>
<name>A0A132ED44_9BURK</name>
<evidence type="ECO:0000256" key="2">
    <source>
        <dbReference type="ARBA" id="ARBA00023125"/>
    </source>
</evidence>
<dbReference type="SUPFAM" id="SSF46689">
    <property type="entry name" value="Homeodomain-like"/>
    <property type="match status" value="1"/>
</dbReference>
<evidence type="ECO:0000313" key="8">
    <source>
        <dbReference type="Proteomes" id="UP000062912"/>
    </source>
</evidence>
<proteinExistence type="predicted"/>
<feature type="domain" description="HTH tetR-type" evidence="6">
    <location>
        <begin position="26"/>
        <end position="86"/>
    </location>
</feature>
<feature type="region of interest" description="Disordered" evidence="5">
    <location>
        <begin position="1"/>
        <end position="25"/>
    </location>
</feature>
<dbReference type="SUPFAM" id="SSF48498">
    <property type="entry name" value="Tetracyclin repressor-like, C-terminal domain"/>
    <property type="match status" value="1"/>
</dbReference>